<sequence>MQSRTGAFLAIWHDIDPAMEPEWHRWHTYEHMPERVGIPGFLAGRRYMRDDAPQQRCFTLYEGADLSVFNSPAYLERLNAPTEWTRKMAPAFRNFMRGACRRVATAGAAHGYAGSVLTIRLEPDGSLDEAAARTLVERVAGIEGVVGAHIGICDREVTRTETNERALRSATGEQSLDGVVVVEAYDPGLLDAAAGDIEALVASAGLGFRPGFRQNYTLAYLLQE</sequence>
<organism evidence="1 2">
    <name type="scientific">Thalassobaculum fulvum</name>
    <dbReference type="NCBI Taxonomy" id="1633335"/>
    <lineage>
        <taxon>Bacteria</taxon>
        <taxon>Pseudomonadati</taxon>
        <taxon>Pseudomonadota</taxon>
        <taxon>Alphaproteobacteria</taxon>
        <taxon>Rhodospirillales</taxon>
        <taxon>Thalassobaculaceae</taxon>
        <taxon>Thalassobaculum</taxon>
    </lineage>
</organism>
<evidence type="ECO:0000313" key="1">
    <source>
        <dbReference type="EMBL" id="GHD44089.1"/>
    </source>
</evidence>
<dbReference type="AlphaFoldDB" id="A0A919CNC9"/>
<name>A0A919CNC9_9PROT</name>
<protein>
    <recommendedName>
        <fullName evidence="3">EthD domain-containing protein</fullName>
    </recommendedName>
</protein>
<evidence type="ECO:0000313" key="2">
    <source>
        <dbReference type="Proteomes" id="UP000630353"/>
    </source>
</evidence>
<accession>A0A919CNC9</accession>
<proteinExistence type="predicted"/>
<keyword evidence="2" id="KW-1185">Reference proteome</keyword>
<dbReference type="Proteomes" id="UP000630353">
    <property type="component" value="Unassembled WGS sequence"/>
</dbReference>
<gene>
    <name evidence="1" type="ORF">GCM10017083_11110</name>
</gene>
<dbReference type="RefSeq" id="WP_189987933.1">
    <property type="nucleotide sequence ID" value="NZ_BMZS01000002.1"/>
</dbReference>
<comment type="caution">
    <text evidence="1">The sequence shown here is derived from an EMBL/GenBank/DDBJ whole genome shotgun (WGS) entry which is preliminary data.</text>
</comment>
<reference evidence="1" key="2">
    <citation type="submission" date="2020-09" db="EMBL/GenBank/DDBJ databases">
        <authorList>
            <person name="Sun Q."/>
            <person name="Kim S."/>
        </authorList>
    </citation>
    <scope>NUCLEOTIDE SEQUENCE</scope>
    <source>
        <strain evidence="1">KCTC 42651</strain>
    </source>
</reference>
<evidence type="ECO:0008006" key="3">
    <source>
        <dbReference type="Google" id="ProtNLM"/>
    </source>
</evidence>
<reference evidence="1" key="1">
    <citation type="journal article" date="2014" name="Int. J. Syst. Evol. Microbiol.">
        <title>Complete genome sequence of Corynebacterium casei LMG S-19264T (=DSM 44701T), isolated from a smear-ripened cheese.</title>
        <authorList>
            <consortium name="US DOE Joint Genome Institute (JGI-PGF)"/>
            <person name="Walter F."/>
            <person name="Albersmeier A."/>
            <person name="Kalinowski J."/>
            <person name="Ruckert C."/>
        </authorList>
    </citation>
    <scope>NUCLEOTIDE SEQUENCE</scope>
    <source>
        <strain evidence="1">KCTC 42651</strain>
    </source>
</reference>
<dbReference type="EMBL" id="BMZS01000002">
    <property type="protein sequence ID" value="GHD44089.1"/>
    <property type="molecule type" value="Genomic_DNA"/>
</dbReference>